<dbReference type="Gene3D" id="3.30.2310.20">
    <property type="entry name" value="RelE-like"/>
    <property type="match status" value="1"/>
</dbReference>
<dbReference type="AlphaFoldDB" id="T0J1C7"/>
<name>T0J1C7_9BACT</name>
<dbReference type="InterPro" id="IPR007712">
    <property type="entry name" value="RelE/ParE_toxin"/>
</dbReference>
<evidence type="ECO:0000256" key="2">
    <source>
        <dbReference type="ARBA" id="ARBA00022649"/>
    </source>
</evidence>
<dbReference type="OrthoDB" id="1362197at2"/>
<evidence type="ECO:0008006" key="5">
    <source>
        <dbReference type="Google" id="ProtNLM"/>
    </source>
</evidence>
<dbReference type="Proteomes" id="UP000015520">
    <property type="component" value="Unassembled WGS sequence"/>
</dbReference>
<dbReference type="InterPro" id="IPR051803">
    <property type="entry name" value="TA_system_RelE-like_toxin"/>
</dbReference>
<comment type="caution">
    <text evidence="3">The sequence shown here is derived from an EMBL/GenBank/DDBJ whole genome shotgun (WGS) entry which is preliminary data.</text>
</comment>
<dbReference type="SUPFAM" id="SSF143011">
    <property type="entry name" value="RelE-like"/>
    <property type="match status" value="1"/>
</dbReference>
<comment type="similarity">
    <text evidence="1">Belongs to the RelE toxin family.</text>
</comment>
<dbReference type="STRING" id="1172190.M947_10340"/>
<protein>
    <recommendedName>
        <fullName evidence="5">Plasmid stabilization protein</fullName>
    </recommendedName>
</protein>
<keyword evidence="2" id="KW-1277">Toxin-antitoxin system</keyword>
<evidence type="ECO:0000313" key="4">
    <source>
        <dbReference type="Proteomes" id="UP000015520"/>
    </source>
</evidence>
<evidence type="ECO:0000256" key="1">
    <source>
        <dbReference type="ARBA" id="ARBA00006226"/>
    </source>
</evidence>
<accession>T0J1C7</accession>
<organism evidence="3 4">
    <name type="scientific">Sulfurimonas hongkongensis</name>
    <dbReference type="NCBI Taxonomy" id="1172190"/>
    <lineage>
        <taxon>Bacteria</taxon>
        <taxon>Pseudomonadati</taxon>
        <taxon>Campylobacterota</taxon>
        <taxon>Epsilonproteobacteria</taxon>
        <taxon>Campylobacterales</taxon>
        <taxon>Sulfurimonadaceae</taxon>
        <taxon>Sulfurimonas</taxon>
    </lineage>
</organism>
<sequence>MKIIHKPTFSQQLKQIIEYIAQDKPSASMNFKNKLKENINLIPNNPYQYEQSQYFDNKNIRNMTFKKYTIVYRVRPIKQEIEILRIFKQNKPPQQ</sequence>
<reference evidence="3 4" key="1">
    <citation type="submission" date="2013-07" db="EMBL/GenBank/DDBJ databases">
        <title>Sulfurimonas hongkongensis AST-10 Genome Sequencing.</title>
        <authorList>
            <person name="Cai L."/>
            <person name="Zhang T."/>
        </authorList>
    </citation>
    <scope>NUCLEOTIDE SEQUENCE [LARGE SCALE GENOMIC DNA]</scope>
    <source>
        <strain evidence="3 4">AST-10</strain>
    </source>
</reference>
<gene>
    <name evidence="3" type="ORF">M947_10340</name>
</gene>
<dbReference type="InterPro" id="IPR035093">
    <property type="entry name" value="RelE/ParE_toxin_dom_sf"/>
</dbReference>
<dbReference type="eggNOG" id="COG3668">
    <property type="taxonomic scope" value="Bacteria"/>
</dbReference>
<dbReference type="Pfam" id="PF05016">
    <property type="entry name" value="ParE_toxin"/>
    <property type="match status" value="1"/>
</dbReference>
<dbReference type="PANTHER" id="PTHR33755">
    <property type="entry name" value="TOXIN PARE1-RELATED"/>
    <property type="match status" value="1"/>
</dbReference>
<keyword evidence="4" id="KW-1185">Reference proteome</keyword>
<dbReference type="PATRIC" id="fig|1172190.3.peg.2002"/>
<dbReference type="RefSeq" id="WP_021288312.1">
    <property type="nucleotide sequence ID" value="NZ_AUPZ01000014.1"/>
</dbReference>
<proteinExistence type="inferred from homology"/>
<evidence type="ECO:0000313" key="3">
    <source>
        <dbReference type="EMBL" id="EQB34860.1"/>
    </source>
</evidence>
<dbReference type="EMBL" id="AUPZ01000014">
    <property type="protein sequence ID" value="EQB34860.1"/>
    <property type="molecule type" value="Genomic_DNA"/>
</dbReference>